<dbReference type="OrthoDB" id="4090326at2759"/>
<dbReference type="GeneID" id="30148082"/>
<evidence type="ECO:0000313" key="3">
    <source>
        <dbReference type="Proteomes" id="UP000094336"/>
    </source>
</evidence>
<protein>
    <submittedName>
        <fullName evidence="2">Uncharacterized protein</fullName>
    </submittedName>
</protein>
<feature type="compositionally biased region" description="Polar residues" evidence="1">
    <location>
        <begin position="22"/>
        <end position="33"/>
    </location>
</feature>
<name>A0A1E3QXE9_9ASCO</name>
<keyword evidence="3" id="KW-1185">Reference proteome</keyword>
<dbReference type="AlphaFoldDB" id="A0A1E3QXE9"/>
<dbReference type="Proteomes" id="UP000094336">
    <property type="component" value="Unassembled WGS sequence"/>
</dbReference>
<dbReference type="EMBL" id="KV454426">
    <property type="protein sequence ID" value="ODQ82348.1"/>
    <property type="molecule type" value="Genomic_DNA"/>
</dbReference>
<evidence type="ECO:0000256" key="1">
    <source>
        <dbReference type="SAM" id="MobiDB-lite"/>
    </source>
</evidence>
<reference evidence="3" key="1">
    <citation type="submission" date="2016-05" db="EMBL/GenBank/DDBJ databases">
        <title>Comparative genomics of biotechnologically important yeasts.</title>
        <authorList>
            <consortium name="DOE Joint Genome Institute"/>
            <person name="Riley R."/>
            <person name="Haridas S."/>
            <person name="Wolfe K.H."/>
            <person name="Lopes M.R."/>
            <person name="Hittinger C.T."/>
            <person name="Goker M."/>
            <person name="Salamov A."/>
            <person name="Wisecaver J."/>
            <person name="Long T.M."/>
            <person name="Aerts A.L."/>
            <person name="Barry K."/>
            <person name="Choi C."/>
            <person name="Clum A."/>
            <person name="Coughlan A.Y."/>
            <person name="Deshpande S."/>
            <person name="Douglass A.P."/>
            <person name="Hanson S.J."/>
            <person name="Klenk H.-P."/>
            <person name="Labutti K."/>
            <person name="Lapidus A."/>
            <person name="Lindquist E."/>
            <person name="Lipzen A."/>
            <person name="Meier-Kolthoff J.P."/>
            <person name="Ohm R.A."/>
            <person name="Otillar R.P."/>
            <person name="Pangilinan J."/>
            <person name="Peng Y."/>
            <person name="Rokas A."/>
            <person name="Rosa C.A."/>
            <person name="Scheuner C."/>
            <person name="Sibirny A.A."/>
            <person name="Slot J.C."/>
            <person name="Stielow J.B."/>
            <person name="Sun H."/>
            <person name="Kurtzman C.P."/>
            <person name="Blackwell M."/>
            <person name="Grigoriev I.V."/>
            <person name="Jeffries T.W."/>
        </authorList>
    </citation>
    <scope>NUCLEOTIDE SEQUENCE [LARGE SCALE GENOMIC DNA]</scope>
    <source>
        <strain evidence="3">NRRL Y-12698</strain>
    </source>
</reference>
<dbReference type="RefSeq" id="XP_018987676.1">
    <property type="nucleotide sequence ID" value="XM_019130229.1"/>
</dbReference>
<feature type="region of interest" description="Disordered" evidence="1">
    <location>
        <begin position="1"/>
        <end position="61"/>
    </location>
</feature>
<sequence>MPLFTRRSLAHRSRTQDYENAPSAQPSSQNRLSTVRIPQRNAPEGQTRERGDGHLLRRTTSDETLTTLVNTINDTEFLHNGADVRNQDEYAHLVQRLVRSNSSPPPNDTESIFATRSIASIETVTDKYFNEPATHFTAKRQLPIASGFMKNGVLIFPLETSLQIHRFCKQNLNNSRFLANLIDGMRNQGLGLPILQTHSPILGGVFKKNAPFMVIYRFLPPVGTDHFNPNTPPSLNTCSTEKYEYVKVYYKHLNNRVSGYALHFIPDPQFPDQGFEVIMLNNTVKACTDCYVKGTKLRFLGTTSSNSTFGSSSIKMLVVDDEVPILNDYYSEKKDKEKRKFEIAKGCPLLNNYLLNPLRNFFNGLQGNHRQPFRVFGKWDDSSDSSYAKHQASMGSVVLNKVAKHGDISFFENPNPPHDKDEAFRQQLEERLISLTKTASWPTMMTFEDTIFSVSQNENSLILTCLLLVLQDQEKRKYQASRRLLYSGTEQHGGGRRAPIAMADALF</sequence>
<organism evidence="2 3">
    <name type="scientific">Babjeviella inositovora NRRL Y-12698</name>
    <dbReference type="NCBI Taxonomy" id="984486"/>
    <lineage>
        <taxon>Eukaryota</taxon>
        <taxon>Fungi</taxon>
        <taxon>Dikarya</taxon>
        <taxon>Ascomycota</taxon>
        <taxon>Saccharomycotina</taxon>
        <taxon>Pichiomycetes</taxon>
        <taxon>Serinales incertae sedis</taxon>
        <taxon>Babjeviella</taxon>
    </lineage>
</organism>
<accession>A0A1E3QXE9</accession>
<evidence type="ECO:0000313" key="2">
    <source>
        <dbReference type="EMBL" id="ODQ82348.1"/>
    </source>
</evidence>
<feature type="compositionally biased region" description="Basic and acidic residues" evidence="1">
    <location>
        <begin position="46"/>
        <end position="61"/>
    </location>
</feature>
<gene>
    <name evidence="2" type="ORF">BABINDRAFT_164155</name>
</gene>
<proteinExistence type="predicted"/>